<comment type="caution">
    <text evidence="1">The sequence shown here is derived from an EMBL/GenBank/DDBJ whole genome shotgun (WGS) entry which is preliminary data.</text>
</comment>
<evidence type="ECO:0000313" key="1">
    <source>
        <dbReference type="EMBL" id="MFK2825328.1"/>
    </source>
</evidence>
<evidence type="ECO:0008006" key="3">
    <source>
        <dbReference type="Google" id="ProtNLM"/>
    </source>
</evidence>
<dbReference type="RefSeq" id="WP_404315804.1">
    <property type="nucleotide sequence ID" value="NZ_JAUIYO010000003.1"/>
</dbReference>
<dbReference type="Proteomes" id="UP001619911">
    <property type="component" value="Unassembled WGS sequence"/>
</dbReference>
<proteinExistence type="predicted"/>
<sequence length="102" mass="11609">MMKPMNQKPASKNLLLAIIKAVHDLGGTASLDEIYSHVQKNPSIDLTPYQIPESRIRTLIYDHSSDTHRFKGTPGDHRDIFYPIRQKGDGYWGLRINADEGF</sequence>
<keyword evidence="2" id="KW-1185">Reference proteome</keyword>
<evidence type="ECO:0000313" key="2">
    <source>
        <dbReference type="Proteomes" id="UP001619911"/>
    </source>
</evidence>
<name>A0ABW8I786_9BACI</name>
<dbReference type="EMBL" id="JAUIYO010000003">
    <property type="protein sequence ID" value="MFK2825328.1"/>
    <property type="molecule type" value="Genomic_DNA"/>
</dbReference>
<accession>A0ABW8I786</accession>
<protein>
    <recommendedName>
        <fullName evidence="3">HTH HARE-type domain-containing protein</fullName>
    </recommendedName>
</protein>
<reference evidence="1 2" key="1">
    <citation type="submission" date="2023-07" db="EMBL/GenBank/DDBJ databases">
        <title>Bacillus lucianemedeirus sp. nov, a new species isolated from an immunobiological production facility.</title>
        <authorList>
            <person name="Costa L.V."/>
            <person name="Miranda R.V.S.L."/>
            <person name="Brandao M.L.L."/>
            <person name="Reis C.M.F."/>
            <person name="Frazao A.M."/>
            <person name="Cruz F.V."/>
            <person name="Baio P.V.P."/>
            <person name="Veras J.F.C."/>
            <person name="Ramos J.N."/>
            <person name="Vieira V."/>
        </authorList>
    </citation>
    <scope>NUCLEOTIDE SEQUENCE [LARGE SCALE GENOMIC DNA]</scope>
    <source>
        <strain evidence="1 2">B190/17</strain>
    </source>
</reference>
<gene>
    <name evidence="1" type="ORF">QYG89_06460</name>
</gene>
<organism evidence="1 2">
    <name type="scientific">Bacillus lumedeiriae</name>
    <dbReference type="NCBI Taxonomy" id="3058829"/>
    <lineage>
        <taxon>Bacteria</taxon>
        <taxon>Bacillati</taxon>
        <taxon>Bacillota</taxon>
        <taxon>Bacilli</taxon>
        <taxon>Bacillales</taxon>
        <taxon>Bacillaceae</taxon>
        <taxon>Bacillus</taxon>
    </lineage>
</organism>